<evidence type="ECO:0000259" key="1">
    <source>
        <dbReference type="Pfam" id="PF09348"/>
    </source>
</evidence>
<dbReference type="Gramene" id="LPERR12G13320.1">
    <property type="protein sequence ID" value="LPERR12G13320.1"/>
    <property type="gene ID" value="LPERR12G13320"/>
</dbReference>
<dbReference type="Pfam" id="PF09348">
    <property type="entry name" value="DUF1990"/>
    <property type="match status" value="1"/>
</dbReference>
<reference evidence="2 3" key="1">
    <citation type="submission" date="2012-08" db="EMBL/GenBank/DDBJ databases">
        <title>Oryza genome evolution.</title>
        <authorList>
            <person name="Wing R.A."/>
        </authorList>
    </citation>
    <scope>NUCLEOTIDE SEQUENCE</scope>
</reference>
<dbReference type="PANTHER" id="PTHR34202:SF1">
    <property type="entry name" value="UPF0548 PROTEIN"/>
    <property type="match status" value="1"/>
</dbReference>
<keyword evidence="3" id="KW-1185">Reference proteome</keyword>
<protein>
    <recommendedName>
        <fullName evidence="1">DUF1990 domain-containing protein</fullName>
    </recommendedName>
</protein>
<evidence type="ECO:0000313" key="3">
    <source>
        <dbReference type="Proteomes" id="UP000032180"/>
    </source>
</evidence>
<dbReference type="EnsemblPlants" id="LPERR12G13320.1">
    <property type="protein sequence ID" value="LPERR12G13320.1"/>
    <property type="gene ID" value="LPERR12G13320"/>
</dbReference>
<dbReference type="Proteomes" id="UP000032180">
    <property type="component" value="Chromosome 12"/>
</dbReference>
<reference evidence="3" key="2">
    <citation type="submission" date="2013-12" db="EMBL/GenBank/DDBJ databases">
        <authorList>
            <person name="Yu Y."/>
            <person name="Lee S."/>
            <person name="de Baynast K."/>
            <person name="Wissotski M."/>
            <person name="Liu L."/>
            <person name="Talag J."/>
            <person name="Goicoechea J."/>
            <person name="Angelova A."/>
            <person name="Jetty R."/>
            <person name="Kudrna D."/>
            <person name="Golser W."/>
            <person name="Rivera L."/>
            <person name="Zhang J."/>
            <person name="Wing R."/>
        </authorList>
    </citation>
    <scope>NUCLEOTIDE SEQUENCE</scope>
</reference>
<dbReference type="STRING" id="77586.A0A0D9Y0H8"/>
<sequence>MAWGGLFLSFSRPSQEQQKSCLAAAGGFNYDAPLHGASKPKSSSKLSAAEATEASDKAFVERGFFVNRSRVLVGSGATTFNHAKSALLSWKHLALGWANVEPDTPVKAGTRFCICYKELIPWVMLPLQIAYVTDDSNRNSPGNGKGGSSFAYGSGTLQGHMLAGEERFSVQLDEDDQVWYEVMSFSKPAHILSSLCYPYAQLRQRHFAHHSGQAVLRHVASQSKDTR</sequence>
<dbReference type="eggNOG" id="ENOG502QTWG">
    <property type="taxonomic scope" value="Eukaryota"/>
</dbReference>
<organism evidence="2 3">
    <name type="scientific">Leersia perrieri</name>
    <dbReference type="NCBI Taxonomy" id="77586"/>
    <lineage>
        <taxon>Eukaryota</taxon>
        <taxon>Viridiplantae</taxon>
        <taxon>Streptophyta</taxon>
        <taxon>Embryophyta</taxon>
        <taxon>Tracheophyta</taxon>
        <taxon>Spermatophyta</taxon>
        <taxon>Magnoliopsida</taxon>
        <taxon>Liliopsida</taxon>
        <taxon>Poales</taxon>
        <taxon>Poaceae</taxon>
        <taxon>BOP clade</taxon>
        <taxon>Oryzoideae</taxon>
        <taxon>Oryzeae</taxon>
        <taxon>Oryzinae</taxon>
        <taxon>Leersia</taxon>
    </lineage>
</organism>
<proteinExistence type="predicted"/>
<feature type="domain" description="DUF1990" evidence="1">
    <location>
        <begin position="58"/>
        <end position="214"/>
    </location>
</feature>
<evidence type="ECO:0000313" key="2">
    <source>
        <dbReference type="EnsemblPlants" id="LPERR12G13320.1"/>
    </source>
</evidence>
<name>A0A0D9Y0H8_9ORYZ</name>
<reference evidence="2" key="3">
    <citation type="submission" date="2015-04" db="UniProtKB">
        <authorList>
            <consortium name="EnsemblPlants"/>
        </authorList>
    </citation>
    <scope>IDENTIFICATION</scope>
</reference>
<dbReference type="InterPro" id="IPR018960">
    <property type="entry name" value="DUF1990"/>
</dbReference>
<dbReference type="PANTHER" id="PTHR34202">
    <property type="entry name" value="UPF0548 PROTEIN"/>
    <property type="match status" value="1"/>
</dbReference>
<accession>A0A0D9Y0H8</accession>
<dbReference type="HOGENOM" id="CLU_080841_0_0_1"/>
<dbReference type="AlphaFoldDB" id="A0A0D9Y0H8"/>